<dbReference type="EMBL" id="JAAGWZ010000001">
    <property type="protein sequence ID" value="NEM90792.1"/>
    <property type="molecule type" value="Genomic_DNA"/>
</dbReference>
<dbReference type="InterPro" id="IPR032816">
    <property type="entry name" value="VTT_dom"/>
</dbReference>
<evidence type="ECO:0000256" key="7">
    <source>
        <dbReference type="RuleBase" id="RU367016"/>
    </source>
</evidence>
<evidence type="ECO:0000256" key="1">
    <source>
        <dbReference type="ARBA" id="ARBA00004651"/>
    </source>
</evidence>
<evidence type="ECO:0000256" key="5">
    <source>
        <dbReference type="ARBA" id="ARBA00022989"/>
    </source>
</evidence>
<comment type="caution">
    <text evidence="9">The sequence shown here is derived from an EMBL/GenBank/DDBJ whole genome shotgun (WGS) entry which is preliminary data.</text>
</comment>
<dbReference type="Pfam" id="PF09335">
    <property type="entry name" value="VTT_dom"/>
    <property type="match status" value="1"/>
</dbReference>
<keyword evidence="3 7" id="KW-1003">Cell membrane</keyword>
<evidence type="ECO:0000256" key="2">
    <source>
        <dbReference type="ARBA" id="ARBA00010792"/>
    </source>
</evidence>
<evidence type="ECO:0000259" key="8">
    <source>
        <dbReference type="Pfam" id="PF09335"/>
    </source>
</evidence>
<dbReference type="PANTHER" id="PTHR30353:SF0">
    <property type="entry name" value="TRANSMEMBRANE PROTEIN"/>
    <property type="match status" value="1"/>
</dbReference>
<comment type="caution">
    <text evidence="7">Lacks conserved residue(s) required for the propagation of feature annotation.</text>
</comment>
<accession>A0A7C9PMA9</accession>
<keyword evidence="6 7" id="KW-0472">Membrane</keyword>
<reference evidence="9 10" key="1">
    <citation type="journal article" date="2014" name="Int. J. Syst. Evol. Microbiol.">
        <title>Description of Galbitalea soli gen. nov., sp. nov., and Frondihabitans sucicola sp. nov.</title>
        <authorList>
            <person name="Kim S.J."/>
            <person name="Lim J.M."/>
            <person name="Ahn J.H."/>
            <person name="Weon H.Y."/>
            <person name="Hamada M."/>
            <person name="Suzuki K."/>
            <person name="Ahn T.Y."/>
            <person name="Kwon S.W."/>
        </authorList>
    </citation>
    <scope>NUCLEOTIDE SEQUENCE [LARGE SCALE GENOMIC DNA]</scope>
    <source>
        <strain evidence="9 10">NBRC 108727</strain>
    </source>
</reference>
<evidence type="ECO:0000313" key="10">
    <source>
        <dbReference type="Proteomes" id="UP000479756"/>
    </source>
</evidence>
<organism evidence="9 10">
    <name type="scientific">Galbitalea soli</name>
    <dbReference type="NCBI Taxonomy" id="1268042"/>
    <lineage>
        <taxon>Bacteria</taxon>
        <taxon>Bacillati</taxon>
        <taxon>Actinomycetota</taxon>
        <taxon>Actinomycetes</taxon>
        <taxon>Micrococcales</taxon>
        <taxon>Microbacteriaceae</taxon>
        <taxon>Galbitalea</taxon>
    </lineage>
</organism>
<comment type="subcellular location">
    <subcellularLocation>
        <location evidence="1 7">Cell membrane</location>
        <topology evidence="1 7">Multi-pass membrane protein</topology>
    </subcellularLocation>
</comment>
<dbReference type="GO" id="GO:0005886">
    <property type="term" value="C:plasma membrane"/>
    <property type="evidence" value="ECO:0007669"/>
    <property type="project" value="UniProtKB-SubCell"/>
</dbReference>
<evidence type="ECO:0000256" key="3">
    <source>
        <dbReference type="ARBA" id="ARBA00022475"/>
    </source>
</evidence>
<protein>
    <recommendedName>
        <fullName evidence="8">VTT domain-containing protein</fullName>
    </recommendedName>
</protein>
<dbReference type="InterPro" id="IPR032818">
    <property type="entry name" value="DedA-like"/>
</dbReference>
<feature type="domain" description="VTT" evidence="8">
    <location>
        <begin position="34"/>
        <end position="154"/>
    </location>
</feature>
<feature type="transmembrane region" description="Helical" evidence="7">
    <location>
        <begin position="56"/>
        <end position="76"/>
    </location>
</feature>
<keyword evidence="4 7" id="KW-0812">Transmembrane</keyword>
<dbReference type="PANTHER" id="PTHR30353">
    <property type="entry name" value="INNER MEMBRANE PROTEIN DEDA-RELATED"/>
    <property type="match status" value="1"/>
</dbReference>
<evidence type="ECO:0000313" key="9">
    <source>
        <dbReference type="EMBL" id="NEM90792.1"/>
    </source>
</evidence>
<dbReference type="AlphaFoldDB" id="A0A7C9PMA9"/>
<comment type="similarity">
    <text evidence="2 7">Belongs to the DedA family.</text>
</comment>
<sequence length="203" mass="21413">MSSLTEFISVVAQSPWAFVLLAALLVVDGFFPFVPGETVVVALATLGAAGHGPSPVAVFLVATAATMVGDGIAFAIGRTVGIDRWAWMRHPRSVRALAWTAGSIERRPMLILVVAKYLPYARVAVTMTAGASDLRVRRYLTISLVASALYTGYHVIVAVTAGTLLARYPLLALAASIGFGLVTGLVTAGVRALRTRFARRSGE</sequence>
<keyword evidence="5 7" id="KW-1133">Transmembrane helix</keyword>
<evidence type="ECO:0000256" key="4">
    <source>
        <dbReference type="ARBA" id="ARBA00022692"/>
    </source>
</evidence>
<keyword evidence="10" id="KW-1185">Reference proteome</keyword>
<dbReference type="Proteomes" id="UP000479756">
    <property type="component" value="Unassembled WGS sequence"/>
</dbReference>
<evidence type="ECO:0000256" key="6">
    <source>
        <dbReference type="ARBA" id="ARBA00023136"/>
    </source>
</evidence>
<feature type="transmembrane region" description="Helical" evidence="7">
    <location>
        <begin position="170"/>
        <end position="193"/>
    </location>
</feature>
<feature type="transmembrane region" description="Helical" evidence="7">
    <location>
        <begin position="139"/>
        <end position="164"/>
    </location>
</feature>
<gene>
    <name evidence="9" type="ORF">G3T37_05425</name>
</gene>
<dbReference type="RefSeq" id="WP_163472401.1">
    <property type="nucleotide sequence ID" value="NZ_JAAGWZ010000001.1"/>
</dbReference>
<name>A0A7C9PMA9_9MICO</name>
<proteinExistence type="inferred from homology"/>